<dbReference type="SUPFAM" id="SSF52980">
    <property type="entry name" value="Restriction endonuclease-like"/>
    <property type="match status" value="1"/>
</dbReference>
<dbReference type="InterPro" id="IPR011856">
    <property type="entry name" value="tRNA_endonuc-like_dom_sf"/>
</dbReference>
<dbReference type="Proteomes" id="UP000008641">
    <property type="component" value="Chromosome"/>
</dbReference>
<gene>
    <name evidence="3" type="ordered locus">Weevi_0895</name>
</gene>
<dbReference type="EMBL" id="CP002455">
    <property type="protein sequence ID" value="ADX67607.1"/>
    <property type="molecule type" value="Genomic_DNA"/>
</dbReference>
<accession>F0P1H9</accession>
<organism evidence="3 4">
    <name type="scientific">Weeksella virosa (strain ATCC 43766 / DSM 16922 / JCM 21250 / CCUG 30538 / CDC 9751 / IAM 14551 / NBRC 16016 / NCTC 11634 / CL345/78)</name>
    <dbReference type="NCBI Taxonomy" id="865938"/>
    <lineage>
        <taxon>Bacteria</taxon>
        <taxon>Pseudomonadati</taxon>
        <taxon>Bacteroidota</taxon>
        <taxon>Flavobacteriia</taxon>
        <taxon>Flavobacteriales</taxon>
        <taxon>Weeksellaceae</taxon>
        <taxon>Weeksella</taxon>
    </lineage>
</organism>
<dbReference type="Gene3D" id="3.40.1350.10">
    <property type="match status" value="1"/>
</dbReference>
<evidence type="ECO:0000256" key="2">
    <source>
        <dbReference type="HAMAP-Rule" id="MF_00048"/>
    </source>
</evidence>
<dbReference type="OrthoDB" id="9802516at2"/>
<evidence type="ECO:0000256" key="1">
    <source>
        <dbReference type="ARBA" id="ARBA00006738"/>
    </source>
</evidence>
<proteinExistence type="inferred from homology"/>
<reference evidence="3 4" key="1">
    <citation type="journal article" date="2011" name="Stand. Genomic Sci.">
        <title>Complete genome sequence of Weeksella virosa type strain (9751).</title>
        <authorList>
            <person name="Lang E."/>
            <person name="Teshima H."/>
            <person name="Lucas S."/>
            <person name="Lapidus A."/>
            <person name="Hammon N."/>
            <person name="Deshpande S."/>
            <person name="Nolan M."/>
            <person name="Cheng J.F."/>
            <person name="Pitluck S."/>
            <person name="Liolios K."/>
            <person name="Pagani I."/>
            <person name="Mikhailova N."/>
            <person name="Ivanova N."/>
            <person name="Mavromatis K."/>
            <person name="Pati A."/>
            <person name="Tapia R."/>
            <person name="Han C."/>
            <person name="Goodwin L."/>
            <person name="Chen A."/>
            <person name="Palaniappan K."/>
            <person name="Land M."/>
            <person name="Hauser L."/>
            <person name="Chang Y.J."/>
            <person name="Jeffries C.D."/>
            <person name="Brambilla E.M."/>
            <person name="Kopitz M."/>
            <person name="Rohde M."/>
            <person name="Goker M."/>
            <person name="Tindall B.J."/>
            <person name="Detter J.C."/>
            <person name="Woyke T."/>
            <person name="Bristow J."/>
            <person name="Eisen J.A."/>
            <person name="Markowitz V."/>
            <person name="Hugenholtz P."/>
            <person name="Klenk H.P."/>
            <person name="Kyrpides N.C."/>
        </authorList>
    </citation>
    <scope>NUCLEOTIDE SEQUENCE [LARGE SCALE GENOMIC DNA]</scope>
    <source>
        <strain evidence="4">ATCC 43766 / DSM 16922 / JCM 21250 / NBRC 16016 / NCTC 11634 / CL345/78</strain>
    </source>
</reference>
<evidence type="ECO:0000313" key="4">
    <source>
        <dbReference type="Proteomes" id="UP000008641"/>
    </source>
</evidence>
<dbReference type="PANTHER" id="PTHR34039">
    <property type="entry name" value="UPF0102 PROTEIN YRAN"/>
    <property type="match status" value="1"/>
</dbReference>
<dbReference type="HOGENOM" id="CLU_115353_2_1_10"/>
<dbReference type="PANTHER" id="PTHR34039:SF1">
    <property type="entry name" value="UPF0102 PROTEIN YRAN"/>
    <property type="match status" value="1"/>
</dbReference>
<name>F0P1H9_WEEVC</name>
<dbReference type="AlphaFoldDB" id="F0P1H9"/>
<protein>
    <recommendedName>
        <fullName evidence="2">UPF0102 protein Weevi_0895</fullName>
    </recommendedName>
</protein>
<comment type="similarity">
    <text evidence="1 2">Belongs to the UPF0102 family.</text>
</comment>
<reference evidence="4" key="2">
    <citation type="journal article" date="2011" name="Stand. Genomic Sci.">
        <title>Complete genome sequence of Weeksella virosa type strain (9751T).</title>
        <authorList>
            <person name="Lang E."/>
            <person name="Teshima H."/>
            <person name="Lucas S."/>
            <person name="Lapidus A."/>
            <person name="Hammon N."/>
            <person name="Deshpande S."/>
            <person name="Nolan M."/>
            <person name="Cheng J."/>
            <person name="Pitluck S."/>
            <person name="Liolios K."/>
            <person name="Pagani I."/>
            <person name="Mikhailova N."/>
            <person name="Ivanova N."/>
            <person name="Mavromatis K."/>
            <person name="Pati A."/>
            <person name="Tapia R."/>
            <person name="Han C."/>
            <person name="Goodwin L."/>
            <person name="Chen A."/>
            <person name="Palaniappan K."/>
            <person name="Land M."/>
            <person name="Hauser L."/>
            <person name="Chang Y."/>
            <person name="Jeffries C."/>
            <person name="Brambilla E."/>
            <person name="Kopitz M."/>
            <person name="Rohde M."/>
            <person name="Goker M."/>
            <person name="Tindall B."/>
            <person name="Detter J."/>
            <person name="Woyke T."/>
            <person name="Bristow J."/>
            <person name="Eisen J."/>
            <person name="Markowitz V."/>
            <person name="Hugenholtz P."/>
            <person name="Klenk H."/>
            <person name="Kyrpides N."/>
        </authorList>
    </citation>
    <scope>NUCLEOTIDE SEQUENCE [LARGE SCALE GENOMIC DNA]</scope>
    <source>
        <strain evidence="4">ATCC 43766 / DSM 16922 / JCM 21250 / NBRC 16016 / NCTC 11634 / CL345/78</strain>
    </source>
</reference>
<dbReference type="RefSeq" id="WP_013597998.1">
    <property type="nucleotide sequence ID" value="NC_015144.1"/>
</dbReference>
<dbReference type="Pfam" id="PF02021">
    <property type="entry name" value="UPF0102"/>
    <property type="match status" value="1"/>
</dbReference>
<dbReference type="GO" id="GO:0003676">
    <property type="term" value="F:nucleic acid binding"/>
    <property type="evidence" value="ECO:0007669"/>
    <property type="project" value="InterPro"/>
</dbReference>
<dbReference type="HAMAP" id="MF_00048">
    <property type="entry name" value="UPF0102"/>
    <property type="match status" value="1"/>
</dbReference>
<dbReference type="CDD" id="cd20736">
    <property type="entry name" value="PoNe_Nuclease"/>
    <property type="match status" value="1"/>
</dbReference>
<keyword evidence="4" id="KW-1185">Reference proteome</keyword>
<sequence length="121" mass="14209">MAQHFDFGREAEVKACQFLIEKNYKILDRNFYYQKAEIDIIAQHEQEIVICEVKARSNTFFTEPELAVTKAKQKRLILAADAYIQKNNYHLSVRFDILALTKTNNIWSIKHIENAFNALEN</sequence>
<dbReference type="STRING" id="865938.Weevi_0895"/>
<dbReference type="InterPro" id="IPR003509">
    <property type="entry name" value="UPF0102_YraN-like"/>
</dbReference>
<evidence type="ECO:0000313" key="3">
    <source>
        <dbReference type="EMBL" id="ADX67607.1"/>
    </source>
</evidence>
<dbReference type="KEGG" id="wvi:Weevi_0895"/>
<dbReference type="eggNOG" id="COG0792">
    <property type="taxonomic scope" value="Bacteria"/>
</dbReference>
<dbReference type="NCBIfam" id="NF009150">
    <property type="entry name" value="PRK12497.1-3"/>
    <property type="match status" value="1"/>
</dbReference>
<dbReference type="InterPro" id="IPR011335">
    <property type="entry name" value="Restrct_endonuc-II-like"/>
</dbReference>